<keyword evidence="2 7" id="KW-0813">Transport</keyword>
<dbReference type="SUPFAM" id="SSF161098">
    <property type="entry name" value="MetI-like"/>
    <property type="match status" value="1"/>
</dbReference>
<keyword evidence="3" id="KW-1003">Cell membrane</keyword>
<proteinExistence type="inferred from homology"/>
<dbReference type="RefSeq" id="WP_377942349.1">
    <property type="nucleotide sequence ID" value="NZ_JBHUCX010000020.1"/>
</dbReference>
<keyword evidence="6 7" id="KW-0472">Membrane</keyword>
<feature type="transmembrane region" description="Helical" evidence="7">
    <location>
        <begin position="125"/>
        <end position="149"/>
    </location>
</feature>
<dbReference type="PANTHER" id="PTHR30193">
    <property type="entry name" value="ABC TRANSPORTER PERMEASE PROTEIN"/>
    <property type="match status" value="1"/>
</dbReference>
<evidence type="ECO:0000256" key="7">
    <source>
        <dbReference type="RuleBase" id="RU363032"/>
    </source>
</evidence>
<keyword evidence="10" id="KW-1185">Reference proteome</keyword>
<comment type="similarity">
    <text evidence="7">Belongs to the binding-protein-dependent transport system permease family.</text>
</comment>
<evidence type="ECO:0000313" key="10">
    <source>
        <dbReference type="Proteomes" id="UP001597079"/>
    </source>
</evidence>
<name>A0ABW4JHD7_9BACL</name>
<feature type="domain" description="ABC transmembrane type-1" evidence="8">
    <location>
        <begin position="90"/>
        <end position="306"/>
    </location>
</feature>
<evidence type="ECO:0000256" key="2">
    <source>
        <dbReference type="ARBA" id="ARBA00022448"/>
    </source>
</evidence>
<feature type="transmembrane region" description="Helical" evidence="7">
    <location>
        <begin position="240"/>
        <end position="259"/>
    </location>
</feature>
<evidence type="ECO:0000256" key="5">
    <source>
        <dbReference type="ARBA" id="ARBA00022989"/>
    </source>
</evidence>
<evidence type="ECO:0000256" key="1">
    <source>
        <dbReference type="ARBA" id="ARBA00004651"/>
    </source>
</evidence>
<dbReference type="Gene3D" id="1.10.3720.10">
    <property type="entry name" value="MetI-like"/>
    <property type="match status" value="1"/>
</dbReference>
<keyword evidence="4 7" id="KW-0812">Transmembrane</keyword>
<dbReference type="PANTHER" id="PTHR30193:SF37">
    <property type="entry name" value="INNER MEMBRANE ABC TRANSPORTER PERMEASE PROTEIN YCJO"/>
    <property type="match status" value="1"/>
</dbReference>
<comment type="caution">
    <text evidence="9">The sequence shown here is derived from an EMBL/GenBank/DDBJ whole genome shotgun (WGS) entry which is preliminary data.</text>
</comment>
<evidence type="ECO:0000313" key="9">
    <source>
        <dbReference type="EMBL" id="MFD1674482.1"/>
    </source>
</evidence>
<keyword evidence="5 7" id="KW-1133">Transmembrane helix</keyword>
<protein>
    <submittedName>
        <fullName evidence="9">Carbohydrate ABC transporter permease</fullName>
    </submittedName>
</protein>
<evidence type="ECO:0000259" key="8">
    <source>
        <dbReference type="PROSITE" id="PS50928"/>
    </source>
</evidence>
<feature type="transmembrane region" description="Helical" evidence="7">
    <location>
        <begin position="179"/>
        <end position="202"/>
    </location>
</feature>
<accession>A0ABW4JHD7</accession>
<sequence length="317" mass="35249">MEKNAVIPEHTAFEALTEKPKKQKTKRGWHQVPWWMMIPSFILIIILYYYPTVSTLFYSFFHWNGFSKPSFAGLSNYATYLKANTTPLEWLHQGIMTVGMVLVALVVPLAAAVAVNGIQHRRLSYIIKVLLVLPMAIPFIVNISIWAFIFNPYLGPLNKILNAVGLSALANGWLSSPHVAIYALIGVGFPWVAGLPFLIYLAGLQGVSQELYDAFATDSNSSWRRFFHVDLPAIRGQIKLVIILSVIGSMQNFIMILLLTNGGPGYATSVPGLSMYTEAFNNDEYGLGAAIGTILFIVIAVITLVYMMIDRRREDAA</sequence>
<dbReference type="CDD" id="cd06261">
    <property type="entry name" value="TM_PBP2"/>
    <property type="match status" value="1"/>
</dbReference>
<evidence type="ECO:0000256" key="3">
    <source>
        <dbReference type="ARBA" id="ARBA00022475"/>
    </source>
</evidence>
<dbReference type="InterPro" id="IPR000515">
    <property type="entry name" value="MetI-like"/>
</dbReference>
<dbReference type="InterPro" id="IPR035906">
    <property type="entry name" value="MetI-like_sf"/>
</dbReference>
<feature type="transmembrane region" description="Helical" evidence="7">
    <location>
        <begin position="285"/>
        <end position="309"/>
    </location>
</feature>
<organism evidence="9 10">
    <name type="scientific">Alicyclobacillus fodiniaquatilis</name>
    <dbReference type="NCBI Taxonomy" id="1661150"/>
    <lineage>
        <taxon>Bacteria</taxon>
        <taxon>Bacillati</taxon>
        <taxon>Bacillota</taxon>
        <taxon>Bacilli</taxon>
        <taxon>Bacillales</taxon>
        <taxon>Alicyclobacillaceae</taxon>
        <taxon>Alicyclobacillus</taxon>
    </lineage>
</organism>
<feature type="transmembrane region" description="Helical" evidence="7">
    <location>
        <begin position="32"/>
        <end position="50"/>
    </location>
</feature>
<dbReference type="EMBL" id="JBHUCX010000020">
    <property type="protein sequence ID" value="MFD1674482.1"/>
    <property type="molecule type" value="Genomic_DNA"/>
</dbReference>
<dbReference type="PROSITE" id="PS50928">
    <property type="entry name" value="ABC_TM1"/>
    <property type="match status" value="1"/>
</dbReference>
<evidence type="ECO:0000256" key="4">
    <source>
        <dbReference type="ARBA" id="ARBA00022692"/>
    </source>
</evidence>
<dbReference type="InterPro" id="IPR051393">
    <property type="entry name" value="ABC_transporter_permease"/>
</dbReference>
<reference evidence="10" key="1">
    <citation type="journal article" date="2019" name="Int. J. Syst. Evol. Microbiol.">
        <title>The Global Catalogue of Microorganisms (GCM) 10K type strain sequencing project: providing services to taxonomists for standard genome sequencing and annotation.</title>
        <authorList>
            <consortium name="The Broad Institute Genomics Platform"/>
            <consortium name="The Broad Institute Genome Sequencing Center for Infectious Disease"/>
            <person name="Wu L."/>
            <person name="Ma J."/>
        </authorList>
    </citation>
    <scope>NUCLEOTIDE SEQUENCE [LARGE SCALE GENOMIC DNA]</scope>
    <source>
        <strain evidence="10">CGMCC 1.12286</strain>
    </source>
</reference>
<feature type="transmembrane region" description="Helical" evidence="7">
    <location>
        <begin position="90"/>
        <end position="113"/>
    </location>
</feature>
<evidence type="ECO:0000256" key="6">
    <source>
        <dbReference type="ARBA" id="ARBA00023136"/>
    </source>
</evidence>
<dbReference type="Proteomes" id="UP001597079">
    <property type="component" value="Unassembled WGS sequence"/>
</dbReference>
<dbReference type="Pfam" id="PF00528">
    <property type="entry name" value="BPD_transp_1"/>
    <property type="match status" value="1"/>
</dbReference>
<comment type="subcellular location">
    <subcellularLocation>
        <location evidence="1 7">Cell membrane</location>
        <topology evidence="1 7">Multi-pass membrane protein</topology>
    </subcellularLocation>
</comment>
<gene>
    <name evidence="9" type="ORF">ACFSB2_07150</name>
</gene>